<evidence type="ECO:0000256" key="4">
    <source>
        <dbReference type="ARBA" id="ARBA00023125"/>
    </source>
</evidence>
<evidence type="ECO:0000256" key="3">
    <source>
        <dbReference type="ARBA" id="ARBA00023015"/>
    </source>
</evidence>
<protein>
    <submittedName>
        <fullName evidence="7">Sigma-54-dependent Fis family transcriptional regulator</fullName>
    </submittedName>
</protein>
<organism evidence="7 8">
    <name type="scientific">Alloacidobacterium dinghuense</name>
    <dbReference type="NCBI Taxonomy" id="2763107"/>
    <lineage>
        <taxon>Bacteria</taxon>
        <taxon>Pseudomonadati</taxon>
        <taxon>Acidobacteriota</taxon>
        <taxon>Terriglobia</taxon>
        <taxon>Terriglobales</taxon>
        <taxon>Acidobacteriaceae</taxon>
        <taxon>Alloacidobacterium</taxon>
    </lineage>
</organism>
<sequence>MASFSQVSGQSTADAMIADEVRDGGGELARLGDMVARSLVMQRLLSRLKHSAQHLRIVAIEGEAGTGKAITARTLHALGAASQAAFVACSASRFISAETQSVLEEVRGGALFLTRIHDLGADQQSRLVDFLEWWEHRSGRDATGFFPRQLFVSSCKPLRQMSASGELRADLCYRLTAIRFELPPLRERRDDIGALADWFATRCGAAHGKPVRGLGQGSLARLLSHNWPGNVRELETIITNAAMNCPGQWIRPIDIPSLTTVVAPETQPQDSVVENDPNLDRMILRHVTEVLAKTGGNKLRAARLLGISRSTLYRLLDSGSLAS</sequence>
<keyword evidence="3" id="KW-0805">Transcription regulation</keyword>
<keyword evidence="2" id="KW-0067">ATP-binding</keyword>
<dbReference type="EMBL" id="CP060394">
    <property type="protein sequence ID" value="QNI30276.1"/>
    <property type="molecule type" value="Genomic_DNA"/>
</dbReference>
<dbReference type="PROSITE" id="PS50045">
    <property type="entry name" value="SIGMA54_INTERACT_4"/>
    <property type="match status" value="1"/>
</dbReference>
<dbReference type="SUPFAM" id="SSF46689">
    <property type="entry name" value="Homeodomain-like"/>
    <property type="match status" value="1"/>
</dbReference>
<keyword evidence="5" id="KW-0804">Transcription</keyword>
<keyword evidence="4" id="KW-0238">DNA-binding</keyword>
<dbReference type="SUPFAM" id="SSF52540">
    <property type="entry name" value="P-loop containing nucleoside triphosphate hydrolases"/>
    <property type="match status" value="1"/>
</dbReference>
<dbReference type="PRINTS" id="PR01590">
    <property type="entry name" value="HTHFIS"/>
</dbReference>
<dbReference type="GO" id="GO:0006355">
    <property type="term" value="P:regulation of DNA-templated transcription"/>
    <property type="evidence" value="ECO:0007669"/>
    <property type="project" value="InterPro"/>
</dbReference>
<dbReference type="PANTHER" id="PTHR32071:SF117">
    <property type="entry name" value="PTS-DEPENDENT DIHYDROXYACETONE KINASE OPERON REGULATORY PROTEIN-RELATED"/>
    <property type="match status" value="1"/>
</dbReference>
<feature type="domain" description="Sigma-54 factor interaction" evidence="6">
    <location>
        <begin position="34"/>
        <end position="243"/>
    </location>
</feature>
<dbReference type="InterPro" id="IPR027417">
    <property type="entry name" value="P-loop_NTPase"/>
</dbReference>
<dbReference type="InterPro" id="IPR002078">
    <property type="entry name" value="Sigma_54_int"/>
</dbReference>
<dbReference type="GO" id="GO:0043565">
    <property type="term" value="F:sequence-specific DNA binding"/>
    <property type="evidence" value="ECO:0007669"/>
    <property type="project" value="InterPro"/>
</dbReference>
<dbReference type="Pfam" id="PF25601">
    <property type="entry name" value="AAA_lid_14"/>
    <property type="match status" value="1"/>
</dbReference>
<evidence type="ECO:0000259" key="6">
    <source>
        <dbReference type="PROSITE" id="PS50045"/>
    </source>
</evidence>
<keyword evidence="8" id="KW-1185">Reference proteome</keyword>
<dbReference type="AlphaFoldDB" id="A0A7G8BCK6"/>
<dbReference type="Gene3D" id="1.10.10.60">
    <property type="entry name" value="Homeodomain-like"/>
    <property type="match status" value="1"/>
</dbReference>
<evidence type="ECO:0000256" key="1">
    <source>
        <dbReference type="ARBA" id="ARBA00022741"/>
    </source>
</evidence>
<dbReference type="Gene3D" id="1.10.8.60">
    <property type="match status" value="1"/>
</dbReference>
<dbReference type="GO" id="GO:0005524">
    <property type="term" value="F:ATP binding"/>
    <property type="evidence" value="ECO:0007669"/>
    <property type="project" value="UniProtKB-KW"/>
</dbReference>
<proteinExistence type="predicted"/>
<dbReference type="PANTHER" id="PTHR32071">
    <property type="entry name" value="TRANSCRIPTIONAL REGULATORY PROTEIN"/>
    <property type="match status" value="1"/>
</dbReference>
<dbReference type="InterPro" id="IPR009057">
    <property type="entry name" value="Homeodomain-like_sf"/>
</dbReference>
<dbReference type="InterPro" id="IPR058031">
    <property type="entry name" value="AAA_lid_NorR"/>
</dbReference>
<dbReference type="Proteomes" id="UP000515312">
    <property type="component" value="Chromosome"/>
</dbReference>
<keyword evidence="1" id="KW-0547">Nucleotide-binding</keyword>
<gene>
    <name evidence="7" type="ORF">H7849_13900</name>
</gene>
<dbReference type="Pfam" id="PF02954">
    <property type="entry name" value="HTH_8"/>
    <property type="match status" value="1"/>
</dbReference>
<evidence type="ECO:0000256" key="5">
    <source>
        <dbReference type="ARBA" id="ARBA00023163"/>
    </source>
</evidence>
<accession>A0A7G8BCK6</accession>
<dbReference type="Pfam" id="PF14532">
    <property type="entry name" value="Sigma54_activ_2"/>
    <property type="match status" value="1"/>
</dbReference>
<name>A0A7G8BCK6_9BACT</name>
<evidence type="ECO:0000313" key="7">
    <source>
        <dbReference type="EMBL" id="QNI30276.1"/>
    </source>
</evidence>
<evidence type="ECO:0000313" key="8">
    <source>
        <dbReference type="Proteomes" id="UP000515312"/>
    </source>
</evidence>
<dbReference type="KEGG" id="adin:H7849_13900"/>
<dbReference type="InterPro" id="IPR002197">
    <property type="entry name" value="HTH_Fis"/>
</dbReference>
<reference evidence="7 8" key="1">
    <citation type="submission" date="2020-08" db="EMBL/GenBank/DDBJ databases">
        <title>Edaphobacter telluris sp. nov. and Acidobacterium dinghuensis sp. nov., two acidobacteria isolated from forest soil.</title>
        <authorList>
            <person name="Fu J."/>
            <person name="Qiu L."/>
        </authorList>
    </citation>
    <scope>NUCLEOTIDE SEQUENCE [LARGE SCALE GENOMIC DNA]</scope>
    <source>
        <strain evidence="7">4Y35</strain>
    </source>
</reference>
<dbReference type="RefSeq" id="WP_186740045.1">
    <property type="nucleotide sequence ID" value="NZ_CP060394.1"/>
</dbReference>
<dbReference type="Gene3D" id="3.40.50.300">
    <property type="entry name" value="P-loop containing nucleotide triphosphate hydrolases"/>
    <property type="match status" value="1"/>
</dbReference>
<dbReference type="InterPro" id="IPR025944">
    <property type="entry name" value="Sigma_54_int_dom_CS"/>
</dbReference>
<evidence type="ECO:0000256" key="2">
    <source>
        <dbReference type="ARBA" id="ARBA00022840"/>
    </source>
</evidence>
<dbReference type="PROSITE" id="PS00688">
    <property type="entry name" value="SIGMA54_INTERACT_3"/>
    <property type="match status" value="1"/>
</dbReference>